<feature type="transmembrane region" description="Helical" evidence="1">
    <location>
        <begin position="75"/>
        <end position="95"/>
    </location>
</feature>
<sequence length="136" mass="14973">MKQLLIFDFAMAIFGAVGAVAALVPGGAKSMGVSTDLLVHAPFDTFLIPGIFLLLVIFGGNFISGVLLSKKRNIGAYLSAFMGFITKIWIIAQWLLMAAVFPIQLIFMLISLLQFILSVWLIQKHKLPFPFAAYQH</sequence>
<keyword evidence="1" id="KW-1133">Transmembrane helix</keyword>
<name>A0ABS3H5M9_9ENTE</name>
<feature type="transmembrane region" description="Helical" evidence="1">
    <location>
        <begin position="101"/>
        <end position="122"/>
    </location>
</feature>
<organism evidence="2 3">
    <name type="scientific">Candidatus Enterococcus myersii</name>
    <dbReference type="NCBI Taxonomy" id="2815322"/>
    <lineage>
        <taxon>Bacteria</taxon>
        <taxon>Bacillati</taxon>
        <taxon>Bacillota</taxon>
        <taxon>Bacilli</taxon>
        <taxon>Lactobacillales</taxon>
        <taxon>Enterococcaceae</taxon>
        <taxon>Enterococcus</taxon>
    </lineage>
</organism>
<evidence type="ECO:0000256" key="1">
    <source>
        <dbReference type="SAM" id="Phobius"/>
    </source>
</evidence>
<accession>A0ABS3H5M9</accession>
<comment type="caution">
    <text evidence="2">The sequence shown here is derived from an EMBL/GenBank/DDBJ whole genome shotgun (WGS) entry which is preliminary data.</text>
</comment>
<protein>
    <submittedName>
        <fullName evidence="2">Uncharacterized protein</fullName>
    </submittedName>
</protein>
<keyword evidence="3" id="KW-1185">Reference proteome</keyword>
<keyword evidence="1" id="KW-0472">Membrane</keyword>
<dbReference type="Proteomes" id="UP000664256">
    <property type="component" value="Unassembled WGS sequence"/>
</dbReference>
<gene>
    <name evidence="2" type="ORF">JZO76_04350</name>
</gene>
<feature type="transmembrane region" description="Helical" evidence="1">
    <location>
        <begin position="46"/>
        <end position="68"/>
    </location>
</feature>
<dbReference type="EMBL" id="JAFLVT010000006">
    <property type="protein sequence ID" value="MBO0448761.1"/>
    <property type="molecule type" value="Genomic_DNA"/>
</dbReference>
<evidence type="ECO:0000313" key="2">
    <source>
        <dbReference type="EMBL" id="MBO0448761.1"/>
    </source>
</evidence>
<proteinExistence type="predicted"/>
<keyword evidence="1" id="KW-0812">Transmembrane</keyword>
<reference evidence="2 3" key="1">
    <citation type="submission" date="2021-03" db="EMBL/GenBank/DDBJ databases">
        <title>Enterococcal diversity collection.</title>
        <authorList>
            <person name="Gilmore M.S."/>
            <person name="Schwartzman J."/>
            <person name="Van Tyne D."/>
            <person name="Martin M."/>
            <person name="Earl A.M."/>
            <person name="Manson A.L."/>
            <person name="Straub T."/>
            <person name="Salamzade R."/>
            <person name="Saavedra J."/>
            <person name="Lebreton F."/>
            <person name="Prichula J."/>
            <person name="Schaufler K."/>
            <person name="Gaca A."/>
            <person name="Sgardioli B."/>
            <person name="Wagenaar J."/>
            <person name="Strong T."/>
        </authorList>
    </citation>
    <scope>NUCLEOTIDE SEQUENCE [LARGE SCALE GENOMIC DNA]</scope>
    <source>
        <strain evidence="2 3">MJM12</strain>
    </source>
</reference>
<evidence type="ECO:0000313" key="3">
    <source>
        <dbReference type="Proteomes" id="UP000664256"/>
    </source>
</evidence>
<dbReference type="RefSeq" id="WP_206902959.1">
    <property type="nucleotide sequence ID" value="NZ_JAFLVT010000006.1"/>
</dbReference>